<keyword evidence="3" id="KW-1185">Reference proteome</keyword>
<evidence type="ECO:0000313" key="2">
    <source>
        <dbReference type="EMBL" id="UYQ95842.1"/>
    </source>
</evidence>
<feature type="chain" id="PRO_5046919350" evidence="1">
    <location>
        <begin position="21"/>
        <end position="252"/>
    </location>
</feature>
<evidence type="ECO:0000256" key="1">
    <source>
        <dbReference type="SAM" id="SignalP"/>
    </source>
</evidence>
<dbReference type="PROSITE" id="PS51257">
    <property type="entry name" value="PROKAR_LIPOPROTEIN"/>
    <property type="match status" value="1"/>
</dbReference>
<protein>
    <submittedName>
        <fullName evidence="2">DUF4843 domain-containing protein</fullName>
    </submittedName>
</protein>
<dbReference type="EMBL" id="CP107006">
    <property type="protein sequence ID" value="UYQ95842.1"/>
    <property type="molecule type" value="Genomic_DNA"/>
</dbReference>
<dbReference type="InterPro" id="IPR032299">
    <property type="entry name" value="DUF4843"/>
</dbReference>
<dbReference type="Pfam" id="PF16132">
    <property type="entry name" value="DUF4843"/>
    <property type="match status" value="1"/>
</dbReference>
<keyword evidence="1" id="KW-0732">Signal</keyword>
<feature type="signal peptide" evidence="1">
    <location>
        <begin position="1"/>
        <end position="20"/>
    </location>
</feature>
<reference evidence="2" key="1">
    <citation type="submission" date="2022-10" db="EMBL/GenBank/DDBJ databases">
        <title>Chitinophaga sp. nov., isolated from soil.</title>
        <authorList>
            <person name="Jeon C.O."/>
        </authorList>
    </citation>
    <scope>NUCLEOTIDE SEQUENCE</scope>
    <source>
        <strain evidence="2">R8</strain>
    </source>
</reference>
<name>A0ABY6JB86_9BACT</name>
<organism evidence="2 3">
    <name type="scientific">Chitinophaga horti</name>
    <dbReference type="NCBI Taxonomy" id="2920382"/>
    <lineage>
        <taxon>Bacteria</taxon>
        <taxon>Pseudomonadati</taxon>
        <taxon>Bacteroidota</taxon>
        <taxon>Chitinophagia</taxon>
        <taxon>Chitinophagales</taxon>
        <taxon>Chitinophagaceae</taxon>
        <taxon>Chitinophaga</taxon>
    </lineage>
</organism>
<evidence type="ECO:0000313" key="3">
    <source>
        <dbReference type="Proteomes" id="UP001162741"/>
    </source>
</evidence>
<proteinExistence type="predicted"/>
<gene>
    <name evidence="2" type="ORF">MKQ68_12095</name>
</gene>
<sequence>MKLQHIKIVLLFAFTLLAAACEKDIAAYKDEPRVYFFERATDLTQTRITFKSFSFVTLPLGITRDTFLVKVKVMGDTASRDRIVRGRAIATGTTAAEGKHYDFIDGIVPAGTVIGYIPVVLHRTEDIKDTSVTLNLGVAATADFKQGVGEDSSITLTWSDNVVKPANWDALIGLSYYFGTYSAAKWRFIISVTGKDNFPLQQSGRIPPKEGEYTNAGMLDLNAVLKQALKAYNNANDPDLTDERGQLVTFPL</sequence>
<dbReference type="RefSeq" id="WP_244845470.1">
    <property type="nucleotide sequence ID" value="NZ_CP107006.1"/>
</dbReference>
<accession>A0ABY6JB86</accession>
<dbReference type="Proteomes" id="UP001162741">
    <property type="component" value="Chromosome"/>
</dbReference>